<dbReference type="InterPro" id="IPR000515">
    <property type="entry name" value="MetI-like"/>
</dbReference>
<reference evidence="9 10" key="1">
    <citation type="submission" date="2019-05" db="EMBL/GenBank/DDBJ databases">
        <authorList>
            <person name="Narsing Rao M.P."/>
            <person name="Li W.J."/>
        </authorList>
    </citation>
    <scope>NUCLEOTIDE SEQUENCE [LARGE SCALE GENOMIC DNA]</scope>
    <source>
        <strain evidence="9 10">SYSU_K30003</strain>
    </source>
</reference>
<dbReference type="Gene3D" id="1.10.3720.10">
    <property type="entry name" value="MetI-like"/>
    <property type="match status" value="1"/>
</dbReference>
<dbReference type="Proteomes" id="UP000309676">
    <property type="component" value="Unassembled WGS sequence"/>
</dbReference>
<evidence type="ECO:0000313" key="9">
    <source>
        <dbReference type="EMBL" id="TLS53816.1"/>
    </source>
</evidence>
<comment type="caution">
    <text evidence="9">The sequence shown here is derived from an EMBL/GenBank/DDBJ whole genome shotgun (WGS) entry which is preliminary data.</text>
</comment>
<keyword evidence="6 7" id="KW-0472">Membrane</keyword>
<keyword evidence="5 7" id="KW-1133">Transmembrane helix</keyword>
<name>A0A5R9GH87_9BACL</name>
<feature type="transmembrane region" description="Helical" evidence="7">
    <location>
        <begin position="192"/>
        <end position="214"/>
    </location>
</feature>
<dbReference type="AlphaFoldDB" id="A0A5R9GH87"/>
<dbReference type="CDD" id="cd06261">
    <property type="entry name" value="TM_PBP2"/>
    <property type="match status" value="1"/>
</dbReference>
<dbReference type="GO" id="GO:0055085">
    <property type="term" value="P:transmembrane transport"/>
    <property type="evidence" value="ECO:0007669"/>
    <property type="project" value="InterPro"/>
</dbReference>
<dbReference type="EMBL" id="VCIW01000001">
    <property type="protein sequence ID" value="TLS53816.1"/>
    <property type="molecule type" value="Genomic_DNA"/>
</dbReference>
<feature type="transmembrane region" description="Helical" evidence="7">
    <location>
        <begin position="106"/>
        <end position="126"/>
    </location>
</feature>
<feature type="transmembrane region" description="Helical" evidence="7">
    <location>
        <begin position="257"/>
        <end position="277"/>
    </location>
</feature>
<dbReference type="PANTHER" id="PTHR43744">
    <property type="entry name" value="ABC TRANSPORTER PERMEASE PROTEIN MG189-RELATED-RELATED"/>
    <property type="match status" value="1"/>
</dbReference>
<keyword evidence="3" id="KW-1003">Cell membrane</keyword>
<evidence type="ECO:0000256" key="3">
    <source>
        <dbReference type="ARBA" id="ARBA00022475"/>
    </source>
</evidence>
<evidence type="ECO:0000256" key="6">
    <source>
        <dbReference type="ARBA" id="ARBA00023136"/>
    </source>
</evidence>
<evidence type="ECO:0000256" key="4">
    <source>
        <dbReference type="ARBA" id="ARBA00022692"/>
    </source>
</evidence>
<dbReference type="OrthoDB" id="9810086at2"/>
<keyword evidence="10" id="KW-1185">Reference proteome</keyword>
<evidence type="ECO:0000313" key="10">
    <source>
        <dbReference type="Proteomes" id="UP000309676"/>
    </source>
</evidence>
<sequence length="292" mass="32585">MVRTDRLFLAAVYTFLFLLSAAMIFPLLYVLAVSFTDPKVYVPDQLTLWPKKWSLSAYEYILSGGAIVNALKSTLFITVVGTPISLIVTSSFAYMLSKNYLPGRNVMLLLVLFTMLFSPGMIPNYLLIRNLGLLDSLWALILPMATNAWSILVMKSFYQSIPSELEDSARIDGCNDLQIYSRIILPLSKAPMAAFTLFFAVAFWNVYFSALLYLRDSTQWTLQVILQQVVLASNASQFVDSAVASQMDNIMTMPPETVKMATIIIVIAPILLVYPFLQKHFAKGVLIGSVKG</sequence>
<evidence type="ECO:0000256" key="5">
    <source>
        <dbReference type="ARBA" id="ARBA00022989"/>
    </source>
</evidence>
<proteinExistence type="inferred from homology"/>
<organism evidence="9 10">
    <name type="scientific">Paenibacillus antri</name>
    <dbReference type="NCBI Taxonomy" id="2582848"/>
    <lineage>
        <taxon>Bacteria</taxon>
        <taxon>Bacillati</taxon>
        <taxon>Bacillota</taxon>
        <taxon>Bacilli</taxon>
        <taxon>Bacillales</taxon>
        <taxon>Paenibacillaceae</taxon>
        <taxon>Paenibacillus</taxon>
    </lineage>
</organism>
<evidence type="ECO:0000256" key="2">
    <source>
        <dbReference type="ARBA" id="ARBA00022448"/>
    </source>
</evidence>
<dbReference type="GO" id="GO:0005886">
    <property type="term" value="C:plasma membrane"/>
    <property type="evidence" value="ECO:0007669"/>
    <property type="project" value="UniProtKB-SubCell"/>
</dbReference>
<feature type="transmembrane region" description="Helical" evidence="7">
    <location>
        <begin position="7"/>
        <end position="32"/>
    </location>
</feature>
<dbReference type="PROSITE" id="PS50928">
    <property type="entry name" value="ABC_TM1"/>
    <property type="match status" value="1"/>
</dbReference>
<dbReference type="PANTHER" id="PTHR43744:SF9">
    <property type="entry name" value="POLYGALACTURONAN_RHAMNOGALACTURONAN TRANSPORT SYSTEM PERMEASE PROTEIN YTCP"/>
    <property type="match status" value="1"/>
</dbReference>
<dbReference type="RefSeq" id="WP_138191305.1">
    <property type="nucleotide sequence ID" value="NZ_VCIW01000001.1"/>
</dbReference>
<evidence type="ECO:0000256" key="7">
    <source>
        <dbReference type="RuleBase" id="RU363032"/>
    </source>
</evidence>
<dbReference type="InterPro" id="IPR035906">
    <property type="entry name" value="MetI-like_sf"/>
</dbReference>
<dbReference type="Pfam" id="PF00528">
    <property type="entry name" value="BPD_transp_1"/>
    <property type="match status" value="1"/>
</dbReference>
<evidence type="ECO:0000256" key="1">
    <source>
        <dbReference type="ARBA" id="ARBA00004651"/>
    </source>
</evidence>
<comment type="similarity">
    <text evidence="7">Belongs to the binding-protein-dependent transport system permease family.</text>
</comment>
<evidence type="ECO:0000259" key="8">
    <source>
        <dbReference type="PROSITE" id="PS50928"/>
    </source>
</evidence>
<accession>A0A5R9GH87</accession>
<gene>
    <name evidence="9" type="ORF">FE782_00185</name>
</gene>
<keyword evidence="4 7" id="KW-0812">Transmembrane</keyword>
<dbReference type="SUPFAM" id="SSF161098">
    <property type="entry name" value="MetI-like"/>
    <property type="match status" value="1"/>
</dbReference>
<feature type="transmembrane region" description="Helical" evidence="7">
    <location>
        <begin position="75"/>
        <end position="94"/>
    </location>
</feature>
<comment type="subcellular location">
    <subcellularLocation>
        <location evidence="1 7">Cell membrane</location>
        <topology evidence="1 7">Multi-pass membrane protein</topology>
    </subcellularLocation>
</comment>
<keyword evidence="2 7" id="KW-0813">Transport</keyword>
<protein>
    <submittedName>
        <fullName evidence="9">Carbohydrate ABC transporter permease</fullName>
    </submittedName>
</protein>
<feature type="domain" description="ABC transmembrane type-1" evidence="8">
    <location>
        <begin position="71"/>
        <end position="277"/>
    </location>
</feature>